<keyword evidence="1" id="KW-0812">Transmembrane</keyword>
<reference evidence="2 3" key="1">
    <citation type="submission" date="2017-09" db="EMBL/GenBank/DDBJ databases">
        <title>Large-scale bioinformatics analysis of Bacillus genomes uncovers conserved roles of natural products in bacterial physiology.</title>
        <authorList>
            <consortium name="Agbiome Team Llc"/>
            <person name="Bleich R.M."/>
            <person name="Kirk G.J."/>
            <person name="Santa Maria K.C."/>
            <person name="Allen S.E."/>
            <person name="Farag S."/>
            <person name="Shank E.A."/>
            <person name="Bowers A."/>
        </authorList>
    </citation>
    <scope>NUCLEOTIDE SEQUENCE [LARGE SCALE GENOMIC DNA]</scope>
    <source>
        <strain evidence="2 3">AFS015413</strain>
    </source>
</reference>
<keyword evidence="1" id="KW-1133">Transmembrane helix</keyword>
<evidence type="ECO:0000256" key="1">
    <source>
        <dbReference type="SAM" id="Phobius"/>
    </source>
</evidence>
<organism evidence="2 3">
    <name type="scientific">Bacillus thuringiensis</name>
    <dbReference type="NCBI Taxonomy" id="1428"/>
    <lineage>
        <taxon>Bacteria</taxon>
        <taxon>Bacillati</taxon>
        <taxon>Bacillota</taxon>
        <taxon>Bacilli</taxon>
        <taxon>Bacillales</taxon>
        <taxon>Bacillaceae</taxon>
        <taxon>Bacillus</taxon>
        <taxon>Bacillus cereus group</taxon>
    </lineage>
</organism>
<evidence type="ECO:0000313" key="3">
    <source>
        <dbReference type="Proteomes" id="UP000220397"/>
    </source>
</evidence>
<keyword evidence="1" id="KW-0472">Membrane</keyword>
<dbReference type="EMBL" id="NTUS01000076">
    <property type="protein sequence ID" value="PFA97482.1"/>
    <property type="molecule type" value="Genomic_DNA"/>
</dbReference>
<name>A0A9X6Z347_BACTU</name>
<sequence>MNLDNNSLLKACFEIMKTKIVVFFTITSIIFFIGFIYVYNQKFPNHKYPQWVEFLKYIS</sequence>
<proteinExistence type="predicted"/>
<accession>A0A9X6Z347</accession>
<comment type="caution">
    <text evidence="2">The sequence shown here is derived from an EMBL/GenBank/DDBJ whole genome shotgun (WGS) entry which is preliminary data.</text>
</comment>
<evidence type="ECO:0000313" key="2">
    <source>
        <dbReference type="EMBL" id="PFA97482.1"/>
    </source>
</evidence>
<dbReference type="AlphaFoldDB" id="A0A9X6Z347"/>
<protein>
    <submittedName>
        <fullName evidence="2">Uncharacterized protein</fullName>
    </submittedName>
</protein>
<gene>
    <name evidence="2" type="ORF">CN398_21425</name>
</gene>
<dbReference type="Proteomes" id="UP000220397">
    <property type="component" value="Unassembled WGS sequence"/>
</dbReference>
<feature type="transmembrane region" description="Helical" evidence="1">
    <location>
        <begin position="20"/>
        <end position="39"/>
    </location>
</feature>